<dbReference type="OrthoDB" id="9809995at2"/>
<evidence type="ECO:0000256" key="1">
    <source>
        <dbReference type="SAM" id="SignalP"/>
    </source>
</evidence>
<gene>
    <name evidence="2" type="ORF">D5018_12465</name>
</gene>
<sequence length="407" mass="46282">MKLVVIGLLCLSTSALAVEQKWSGIIDLSVANVDGTQSYLKGGLGKFRANNGTQLALSQFGLSHHLELSDKWSTKIVANGYWDNVDDGIGITEAVVKYRGLPTDSGYRVEVQAGIMYPNITLENLATAWASPYTLNYSAINAWLAEEVRHTGVKIGITRLGKFFQSPHSFSFNVEAFTNNDTTGALLAWHGWTQSSRQTLWHETIPVPHLPQFDGVLKGQAKQSDPFIELDNRLGTHISAQWTWRGKGRLLAGYYDNNANTKIVKHGQYAWRTRFHHLGVKWRLPARVEMIAQYMKGDTKMMAPEGFDAVNNDYQSANILLSRRWQKHTVSGRLEHFSVTDNDEMVADNNNESGRSLTLSYRYRIQRGWFIHTEFNWVDSERQARTSIGLPKHLIERQWQLATRYFF</sequence>
<dbReference type="SUPFAM" id="SSF56935">
    <property type="entry name" value="Porins"/>
    <property type="match status" value="1"/>
</dbReference>
<evidence type="ECO:0008006" key="4">
    <source>
        <dbReference type="Google" id="ProtNLM"/>
    </source>
</evidence>
<dbReference type="AlphaFoldDB" id="A0A3L8PX60"/>
<keyword evidence="3" id="KW-1185">Reference proteome</keyword>
<keyword evidence="1" id="KW-0732">Signal</keyword>
<dbReference type="RefSeq" id="WP_121839330.1">
    <property type="nucleotide sequence ID" value="NZ_ML014785.1"/>
</dbReference>
<evidence type="ECO:0000313" key="3">
    <source>
        <dbReference type="Proteomes" id="UP000281474"/>
    </source>
</evidence>
<accession>A0A3L8PX60</accession>
<dbReference type="Proteomes" id="UP000281474">
    <property type="component" value="Unassembled WGS sequence"/>
</dbReference>
<name>A0A3L8PX60_9GAMM</name>
<organism evidence="2 3">
    <name type="scientific">Parashewanella curva</name>
    <dbReference type="NCBI Taxonomy" id="2338552"/>
    <lineage>
        <taxon>Bacteria</taxon>
        <taxon>Pseudomonadati</taxon>
        <taxon>Pseudomonadota</taxon>
        <taxon>Gammaproteobacteria</taxon>
        <taxon>Alteromonadales</taxon>
        <taxon>Shewanellaceae</taxon>
        <taxon>Parashewanella</taxon>
    </lineage>
</organism>
<feature type="signal peptide" evidence="1">
    <location>
        <begin position="1"/>
        <end position="17"/>
    </location>
</feature>
<evidence type="ECO:0000313" key="2">
    <source>
        <dbReference type="EMBL" id="RLV59379.1"/>
    </source>
</evidence>
<reference evidence="2 3" key="1">
    <citation type="submission" date="2018-09" db="EMBL/GenBank/DDBJ databases">
        <title>Phylogeny of the Shewanellaceae, and recommendation for two new genera, Pseudoshewanella and Parashewanella.</title>
        <authorList>
            <person name="Wang G."/>
        </authorList>
    </citation>
    <scope>NUCLEOTIDE SEQUENCE [LARGE SCALE GENOMIC DNA]</scope>
    <source>
        <strain evidence="2 3">C51</strain>
    </source>
</reference>
<feature type="chain" id="PRO_5018191933" description="Porin" evidence="1">
    <location>
        <begin position="18"/>
        <end position="407"/>
    </location>
</feature>
<protein>
    <recommendedName>
        <fullName evidence="4">Porin</fullName>
    </recommendedName>
</protein>
<comment type="caution">
    <text evidence="2">The sequence shown here is derived from an EMBL/GenBank/DDBJ whole genome shotgun (WGS) entry which is preliminary data.</text>
</comment>
<dbReference type="EMBL" id="QZEI01000036">
    <property type="protein sequence ID" value="RLV59379.1"/>
    <property type="molecule type" value="Genomic_DNA"/>
</dbReference>
<proteinExistence type="predicted"/>